<comment type="caution">
    <text evidence="1">The sequence shown here is derived from an EMBL/GenBank/DDBJ whole genome shotgun (WGS) entry which is preliminary data.</text>
</comment>
<proteinExistence type="predicted"/>
<dbReference type="AlphaFoldDB" id="A0AAP2W626"/>
<gene>
    <name evidence="1" type="ORF">CUJ83_07320</name>
</gene>
<keyword evidence="2" id="KW-1185">Reference proteome</keyword>
<dbReference type="Proteomes" id="UP001320159">
    <property type="component" value="Unassembled WGS sequence"/>
</dbReference>
<reference evidence="1 2" key="1">
    <citation type="submission" date="2017-11" db="EMBL/GenBank/DDBJ databases">
        <title>Isolation and Characterization of Family Methanocellaceae Species from Potential Methane Hydrate Area Offshore Southwestern Taiwan.</title>
        <authorList>
            <person name="Zhang W.-L."/>
            <person name="Chen W.-C."/>
            <person name="Lai M.-C."/>
            <person name="Chen S.-C."/>
        </authorList>
    </citation>
    <scope>NUCLEOTIDE SEQUENCE [LARGE SCALE GENOMIC DNA]</scope>
    <source>
        <strain evidence="1 2">CWC-04</strain>
    </source>
</reference>
<evidence type="ECO:0000313" key="2">
    <source>
        <dbReference type="Proteomes" id="UP001320159"/>
    </source>
</evidence>
<dbReference type="EMBL" id="PGCK01000005">
    <property type="protein sequence ID" value="MCD1294807.1"/>
    <property type="molecule type" value="Genomic_DNA"/>
</dbReference>
<name>A0AAP2W626_9EURY</name>
<evidence type="ECO:0000313" key="1">
    <source>
        <dbReference type="EMBL" id="MCD1294807.1"/>
    </source>
</evidence>
<protein>
    <submittedName>
        <fullName evidence="1">Uncharacterized protein</fullName>
    </submittedName>
</protein>
<accession>A0AAP2W626</accession>
<organism evidence="1 2">
    <name type="scientific">Methanooceanicella nereidis</name>
    <dbReference type="NCBI Taxonomy" id="2052831"/>
    <lineage>
        <taxon>Archaea</taxon>
        <taxon>Methanobacteriati</taxon>
        <taxon>Methanobacteriota</taxon>
        <taxon>Stenosarchaea group</taxon>
        <taxon>Methanomicrobia</taxon>
        <taxon>Methanocellales</taxon>
        <taxon>Methanocellaceae</taxon>
        <taxon>Methanooceanicella</taxon>
    </lineage>
</organism>
<sequence>MSNEYARKWAKKIASSISGEMYGVNDIVVICKDDIFPDINHGVKQIISSMKLLCSYELSIDAGDQKALVISHEYDDVHVYINCRRTANIRAISRTVRLLFSQPPDIDNVSEKCIIPASVAEKNIKKWERQVSMIFGSNFASKLMATSLKNMNINAMTKKELENIRTFMSSYIGGCLDLKLSY</sequence>